<reference evidence="2" key="1">
    <citation type="submission" date="2021-06" db="EMBL/GenBank/DDBJ databases">
        <title>Parelaphostrongylus tenuis whole genome reference sequence.</title>
        <authorList>
            <person name="Garwood T.J."/>
            <person name="Larsen P.A."/>
            <person name="Fountain-Jones N.M."/>
            <person name="Garbe J.R."/>
            <person name="Macchietto M.G."/>
            <person name="Kania S.A."/>
            <person name="Gerhold R.W."/>
            <person name="Richards J.E."/>
            <person name="Wolf T.M."/>
        </authorList>
    </citation>
    <scope>NUCLEOTIDE SEQUENCE</scope>
    <source>
        <strain evidence="2">MNPRO001-30</strain>
        <tissue evidence="2">Meninges</tissue>
    </source>
</reference>
<keyword evidence="3" id="KW-1185">Reference proteome</keyword>
<comment type="caution">
    <text evidence="2">The sequence shown here is derived from an EMBL/GenBank/DDBJ whole genome shotgun (WGS) entry which is preliminary data.</text>
</comment>
<sequence length="81" mass="9496">MAIDEKDKVHCGLSGHSYYSSVRRKKWNERKELQTRKMRQFKGEIRRTIQFFMDAIVSMSFGVAAISGNLQFFERTLCGIM</sequence>
<keyword evidence="1" id="KW-0812">Transmembrane</keyword>
<evidence type="ECO:0000313" key="3">
    <source>
        <dbReference type="Proteomes" id="UP001196413"/>
    </source>
</evidence>
<feature type="transmembrane region" description="Helical" evidence="1">
    <location>
        <begin position="48"/>
        <end position="67"/>
    </location>
</feature>
<keyword evidence="1" id="KW-1133">Transmembrane helix</keyword>
<dbReference type="EMBL" id="JAHQIW010003270">
    <property type="protein sequence ID" value="KAJ1357989.1"/>
    <property type="molecule type" value="Genomic_DNA"/>
</dbReference>
<proteinExistence type="predicted"/>
<name>A0AAD5N537_PARTN</name>
<dbReference type="Proteomes" id="UP001196413">
    <property type="component" value="Unassembled WGS sequence"/>
</dbReference>
<keyword evidence="1" id="KW-0472">Membrane</keyword>
<evidence type="ECO:0000313" key="2">
    <source>
        <dbReference type="EMBL" id="KAJ1357989.1"/>
    </source>
</evidence>
<organism evidence="2 3">
    <name type="scientific">Parelaphostrongylus tenuis</name>
    <name type="common">Meningeal worm</name>
    <dbReference type="NCBI Taxonomy" id="148309"/>
    <lineage>
        <taxon>Eukaryota</taxon>
        <taxon>Metazoa</taxon>
        <taxon>Ecdysozoa</taxon>
        <taxon>Nematoda</taxon>
        <taxon>Chromadorea</taxon>
        <taxon>Rhabditida</taxon>
        <taxon>Rhabditina</taxon>
        <taxon>Rhabditomorpha</taxon>
        <taxon>Strongyloidea</taxon>
        <taxon>Metastrongylidae</taxon>
        <taxon>Parelaphostrongylus</taxon>
    </lineage>
</organism>
<protein>
    <submittedName>
        <fullName evidence="2">Uncharacterized protein</fullName>
    </submittedName>
</protein>
<accession>A0AAD5N537</accession>
<evidence type="ECO:0000256" key="1">
    <source>
        <dbReference type="SAM" id="Phobius"/>
    </source>
</evidence>
<dbReference type="AlphaFoldDB" id="A0AAD5N537"/>
<gene>
    <name evidence="2" type="ORF">KIN20_016275</name>
</gene>